<organism evidence="1 2">
    <name type="scientific">Scomber scombrus</name>
    <name type="common">Atlantic mackerel</name>
    <name type="synonym">Scomber vernalis</name>
    <dbReference type="NCBI Taxonomy" id="13677"/>
    <lineage>
        <taxon>Eukaryota</taxon>
        <taxon>Metazoa</taxon>
        <taxon>Chordata</taxon>
        <taxon>Craniata</taxon>
        <taxon>Vertebrata</taxon>
        <taxon>Euteleostomi</taxon>
        <taxon>Actinopterygii</taxon>
        <taxon>Neopterygii</taxon>
        <taxon>Teleostei</taxon>
        <taxon>Neoteleostei</taxon>
        <taxon>Acanthomorphata</taxon>
        <taxon>Pelagiaria</taxon>
        <taxon>Scombriformes</taxon>
        <taxon>Scombridae</taxon>
        <taxon>Scomber</taxon>
    </lineage>
</organism>
<dbReference type="Proteomes" id="UP001314229">
    <property type="component" value="Unassembled WGS sequence"/>
</dbReference>
<sequence>MPRGMRLVREWTASGQQWTGSEACRFRNNLKPPVKVGYVRTSGTASETADVCKVPFRREAAAAVAVADFANVSPESDSSECNGTLR</sequence>
<comment type="caution">
    <text evidence="1">The sequence shown here is derived from an EMBL/GenBank/DDBJ whole genome shotgun (WGS) entry which is preliminary data.</text>
</comment>
<accession>A0AAV1NGT4</accession>
<reference evidence="1 2" key="1">
    <citation type="submission" date="2024-01" db="EMBL/GenBank/DDBJ databases">
        <authorList>
            <person name="Alioto T."/>
            <person name="Alioto T."/>
            <person name="Gomez Garrido J."/>
        </authorList>
    </citation>
    <scope>NUCLEOTIDE SEQUENCE [LARGE SCALE GENOMIC DNA]</scope>
</reference>
<dbReference type="AlphaFoldDB" id="A0AAV1NGT4"/>
<dbReference type="EMBL" id="CAWUFR010000035">
    <property type="protein sequence ID" value="CAK6958717.1"/>
    <property type="molecule type" value="Genomic_DNA"/>
</dbReference>
<gene>
    <name evidence="1" type="ORF">FSCOSCO3_A034976</name>
</gene>
<keyword evidence="2" id="KW-1185">Reference proteome</keyword>
<protein>
    <submittedName>
        <fullName evidence="1">Uncharacterized protein</fullName>
    </submittedName>
</protein>
<evidence type="ECO:0000313" key="2">
    <source>
        <dbReference type="Proteomes" id="UP001314229"/>
    </source>
</evidence>
<name>A0AAV1NGT4_SCOSC</name>
<evidence type="ECO:0000313" key="1">
    <source>
        <dbReference type="EMBL" id="CAK6958717.1"/>
    </source>
</evidence>
<proteinExistence type="predicted"/>